<gene>
    <name evidence="2" type="ORF">OMM_01046</name>
</gene>
<dbReference type="PANTHER" id="PTHR32060">
    <property type="entry name" value="TAIL-SPECIFIC PROTEASE"/>
    <property type="match status" value="1"/>
</dbReference>
<dbReference type="CDD" id="cd07561">
    <property type="entry name" value="Peptidase_S41_CPP_like"/>
    <property type="match status" value="1"/>
</dbReference>
<dbReference type="Gene3D" id="2.30.42.10">
    <property type="match status" value="1"/>
</dbReference>
<dbReference type="GO" id="GO:0006508">
    <property type="term" value="P:proteolysis"/>
    <property type="evidence" value="ECO:0007669"/>
    <property type="project" value="InterPro"/>
</dbReference>
<proteinExistence type="predicted"/>
<dbReference type="SUPFAM" id="SSF52096">
    <property type="entry name" value="ClpP/crotonase"/>
    <property type="match status" value="1"/>
</dbReference>
<dbReference type="GO" id="GO:0007165">
    <property type="term" value="P:signal transduction"/>
    <property type="evidence" value="ECO:0007669"/>
    <property type="project" value="TreeGrafter"/>
</dbReference>
<dbReference type="InterPro" id="IPR005151">
    <property type="entry name" value="Tail-specific_protease"/>
</dbReference>
<dbReference type="EMBL" id="ATBP01000072">
    <property type="protein sequence ID" value="ETR73311.1"/>
    <property type="molecule type" value="Genomic_DNA"/>
</dbReference>
<dbReference type="InterPro" id="IPR041489">
    <property type="entry name" value="PDZ_6"/>
</dbReference>
<dbReference type="Pfam" id="PF03572">
    <property type="entry name" value="Peptidase_S41"/>
    <property type="match status" value="1"/>
</dbReference>
<reference evidence="3" key="1">
    <citation type="submission" date="2012-11" db="EMBL/GenBank/DDBJ databases">
        <authorList>
            <person name="Lucero-Rivera Y.E."/>
            <person name="Tovar-Ramirez D."/>
        </authorList>
    </citation>
    <scope>NUCLEOTIDE SEQUENCE [LARGE SCALE GENOMIC DNA]</scope>
    <source>
        <strain evidence="3">Araruama</strain>
    </source>
</reference>
<dbReference type="GO" id="GO:0008236">
    <property type="term" value="F:serine-type peptidase activity"/>
    <property type="evidence" value="ECO:0007669"/>
    <property type="project" value="InterPro"/>
</dbReference>
<dbReference type="InterPro" id="IPR036034">
    <property type="entry name" value="PDZ_sf"/>
</dbReference>
<name>A0A1V1PEK7_9BACT</name>
<dbReference type="SMART" id="SM00228">
    <property type="entry name" value="PDZ"/>
    <property type="match status" value="1"/>
</dbReference>
<dbReference type="PROSITE" id="PS50106">
    <property type="entry name" value="PDZ"/>
    <property type="match status" value="1"/>
</dbReference>
<dbReference type="InterPro" id="IPR001478">
    <property type="entry name" value="PDZ"/>
</dbReference>
<evidence type="ECO:0000259" key="1">
    <source>
        <dbReference type="PROSITE" id="PS50106"/>
    </source>
</evidence>
<dbReference type="Proteomes" id="UP000189670">
    <property type="component" value="Unassembled WGS sequence"/>
</dbReference>
<dbReference type="Pfam" id="PF17820">
    <property type="entry name" value="PDZ_6"/>
    <property type="match status" value="1"/>
</dbReference>
<comment type="caution">
    <text evidence="2">The sequence shown here is derived from an EMBL/GenBank/DDBJ whole genome shotgun (WGS) entry which is preliminary data.</text>
</comment>
<dbReference type="GO" id="GO:0030288">
    <property type="term" value="C:outer membrane-bounded periplasmic space"/>
    <property type="evidence" value="ECO:0007669"/>
    <property type="project" value="TreeGrafter"/>
</dbReference>
<dbReference type="AlphaFoldDB" id="A0A1V1PEK7"/>
<organism evidence="2 3">
    <name type="scientific">Candidatus Magnetoglobus multicellularis str. Araruama</name>
    <dbReference type="NCBI Taxonomy" id="890399"/>
    <lineage>
        <taxon>Bacteria</taxon>
        <taxon>Pseudomonadati</taxon>
        <taxon>Thermodesulfobacteriota</taxon>
        <taxon>Desulfobacteria</taxon>
        <taxon>Desulfobacterales</taxon>
        <taxon>Desulfobacteraceae</taxon>
        <taxon>Candidatus Magnetoglobus</taxon>
    </lineage>
</organism>
<dbReference type="PANTHER" id="PTHR32060:SF30">
    <property type="entry name" value="CARBOXY-TERMINAL PROCESSING PROTEASE CTPA"/>
    <property type="match status" value="1"/>
</dbReference>
<dbReference type="Gene3D" id="3.90.226.10">
    <property type="entry name" value="2-enoyl-CoA Hydratase, Chain A, domain 1"/>
    <property type="match status" value="1"/>
</dbReference>
<feature type="domain" description="PDZ" evidence="1">
    <location>
        <begin position="250"/>
        <end position="295"/>
    </location>
</feature>
<dbReference type="Gene3D" id="3.30.750.170">
    <property type="match status" value="1"/>
</dbReference>
<sequence>MDCQINANGWFNANVSTLVAPFLLMADGTANDFSVQYYSYAPGKGKVNVNQLSHAALSIALEEDAASYYRDHPDADIPDIAEIKNHILMLNDLLSVSYSTLDLQDNFNFMYTDFNTDGTGFDLLLDRIDYFYSWADTYLMLYEKETLIPIYQQDFATDDIIMPPDPLFVTDILVTNHCAPYYQSMFVHTMIQMMYLWKDDLPRVDTNDFFEHATSLDFLNWLIVPKDRWSCIVPKKAFDDYAMNSAYVGLGFYIARDMANQLRICFVYPDSPAANAGLHRGDIIYEINGQPADDIHSQYDFIFGENVVGEPVDMTIKNELNETRTIKMTNSELKLVSNLYSTIIDRNSLSIGYLVFNNFVQSSIQELNTIFAYFKDNQVDDLILDLRYNSGGIIDIAQYLASLIAGDAVANQIFCQVQYNANNKGLNETYGFLSLKNSLNLSRLIVITTQASCSASEMVINGLEPYIDVIVIGNRTCGKPVGMNNYPFCDSYLFPIVFEVVNAHGVGDYYDGITVDCPAMDDISRPFGDINEASLNEALYYIENNACSKRKRKRPDLDESKPFQLHGFQQEIGAL</sequence>
<protein>
    <submittedName>
        <fullName evidence="2">Peptidase</fullName>
    </submittedName>
</protein>
<evidence type="ECO:0000313" key="2">
    <source>
        <dbReference type="EMBL" id="ETR73311.1"/>
    </source>
</evidence>
<dbReference type="InterPro" id="IPR029045">
    <property type="entry name" value="ClpP/crotonase-like_dom_sf"/>
</dbReference>
<evidence type="ECO:0000313" key="3">
    <source>
        <dbReference type="Proteomes" id="UP000189670"/>
    </source>
</evidence>
<dbReference type="SUPFAM" id="SSF50156">
    <property type="entry name" value="PDZ domain-like"/>
    <property type="match status" value="1"/>
</dbReference>
<dbReference type="GO" id="GO:0004175">
    <property type="term" value="F:endopeptidase activity"/>
    <property type="evidence" value="ECO:0007669"/>
    <property type="project" value="TreeGrafter"/>
</dbReference>
<dbReference type="SMART" id="SM00245">
    <property type="entry name" value="TSPc"/>
    <property type="match status" value="1"/>
</dbReference>
<accession>A0A1V1PEK7</accession>